<comment type="caution">
    <text evidence="2">The sequence shown here is derived from an EMBL/GenBank/DDBJ whole genome shotgun (WGS) entry which is preliminary data.</text>
</comment>
<dbReference type="InterPro" id="IPR051474">
    <property type="entry name" value="Anti-sigma-K/W_factor"/>
</dbReference>
<dbReference type="Pfam" id="PF10099">
    <property type="entry name" value="RskA_C"/>
    <property type="match status" value="1"/>
</dbReference>
<evidence type="ECO:0000313" key="3">
    <source>
        <dbReference type="Proteomes" id="UP001267710"/>
    </source>
</evidence>
<proteinExistence type="predicted"/>
<dbReference type="EMBL" id="JAVIZX010000001">
    <property type="protein sequence ID" value="MDR6215361.1"/>
    <property type="molecule type" value="Genomic_DNA"/>
</dbReference>
<protein>
    <submittedName>
        <fullName evidence="2">Anti-sigma-K factor RskA</fullName>
    </submittedName>
</protein>
<evidence type="ECO:0000259" key="1">
    <source>
        <dbReference type="Pfam" id="PF10099"/>
    </source>
</evidence>
<name>A0ABU1IEG5_9BURK</name>
<dbReference type="RefSeq" id="WP_309829919.1">
    <property type="nucleotide sequence ID" value="NZ_JAVIZX010000001.1"/>
</dbReference>
<keyword evidence="3" id="KW-1185">Reference proteome</keyword>
<sequence length="247" mass="26136">MTTFSDSPTPDDIDALASGYVLGTLPIAQRRAVEDRLPHDAALRDAVQGWEERLHPLTALVPPVEPSPSLWGRIEDSLGWGRAQQAVAAATADSGLTAWWNSVRLWRGLAGGGFAAAAVLAAVLVTRVGAPPAAPQYMVVLVAPGDTQPGWVVQAGASSRDLNLVPLRETAVPQGKSLQFWTKADQWTGPKSLGLVQPGAAITVPIDRLPPLEANQLFELTLEPEAGSPIDRPTGPIVFIGRAVKML</sequence>
<accession>A0ABU1IEG5</accession>
<gene>
    <name evidence="2" type="ORF">QE399_003050</name>
</gene>
<evidence type="ECO:0000313" key="2">
    <source>
        <dbReference type="EMBL" id="MDR6215361.1"/>
    </source>
</evidence>
<organism evidence="2 3">
    <name type="scientific">Paracidovorax wautersii</name>
    <dbReference type="NCBI Taxonomy" id="1177982"/>
    <lineage>
        <taxon>Bacteria</taxon>
        <taxon>Pseudomonadati</taxon>
        <taxon>Pseudomonadota</taxon>
        <taxon>Betaproteobacteria</taxon>
        <taxon>Burkholderiales</taxon>
        <taxon>Comamonadaceae</taxon>
        <taxon>Paracidovorax</taxon>
    </lineage>
</organism>
<reference evidence="2 3" key="1">
    <citation type="submission" date="2023-08" db="EMBL/GenBank/DDBJ databases">
        <title>Functional and genomic diversity of the sorghum phyllosphere microbiome.</title>
        <authorList>
            <person name="Shade A."/>
        </authorList>
    </citation>
    <scope>NUCLEOTIDE SEQUENCE [LARGE SCALE GENOMIC DNA]</scope>
    <source>
        <strain evidence="2 3">SORGH_AS_0335</strain>
    </source>
</reference>
<dbReference type="Proteomes" id="UP001267710">
    <property type="component" value="Unassembled WGS sequence"/>
</dbReference>
<dbReference type="PANTHER" id="PTHR37461:SF1">
    <property type="entry name" value="ANTI-SIGMA-K FACTOR RSKA"/>
    <property type="match status" value="1"/>
</dbReference>
<dbReference type="InterPro" id="IPR018764">
    <property type="entry name" value="RskA_C"/>
</dbReference>
<feature type="domain" description="Anti-sigma K factor RskA C-terminal" evidence="1">
    <location>
        <begin position="115"/>
        <end position="237"/>
    </location>
</feature>
<dbReference type="PANTHER" id="PTHR37461">
    <property type="entry name" value="ANTI-SIGMA-K FACTOR RSKA"/>
    <property type="match status" value="1"/>
</dbReference>